<accession>D5SPW6</accession>
<name>D5SPW6_PLAL2</name>
<dbReference type="AlphaFoldDB" id="D5SPW6"/>
<dbReference type="KEGG" id="plm:Plim_2515"/>
<evidence type="ECO:0000313" key="2">
    <source>
        <dbReference type="Proteomes" id="UP000002220"/>
    </source>
</evidence>
<organism evidence="1 2">
    <name type="scientific">Planctopirus limnophila (strain ATCC 43296 / DSM 3776 / IFAM 1008 / Mu 290)</name>
    <name type="common">Planctomyces limnophilus</name>
    <dbReference type="NCBI Taxonomy" id="521674"/>
    <lineage>
        <taxon>Bacteria</taxon>
        <taxon>Pseudomonadati</taxon>
        <taxon>Planctomycetota</taxon>
        <taxon>Planctomycetia</taxon>
        <taxon>Planctomycetales</taxon>
        <taxon>Planctomycetaceae</taxon>
        <taxon>Planctopirus</taxon>
    </lineage>
</organism>
<protein>
    <submittedName>
        <fullName evidence="1">Uncharacterized protein</fullName>
    </submittedName>
</protein>
<proteinExistence type="predicted"/>
<reference evidence="1 2" key="1">
    <citation type="journal article" date="2010" name="Stand. Genomic Sci.">
        <title>Complete genome sequence of Planctomyces limnophilus type strain (Mu 290).</title>
        <authorList>
            <person name="Labutti K."/>
            <person name="Sikorski J."/>
            <person name="Schneider S."/>
            <person name="Nolan M."/>
            <person name="Lucas S."/>
            <person name="Glavina Del Rio T."/>
            <person name="Tice H."/>
            <person name="Cheng J.F."/>
            <person name="Goodwin L."/>
            <person name="Pitluck S."/>
            <person name="Liolios K."/>
            <person name="Ivanova N."/>
            <person name="Mavromatis K."/>
            <person name="Mikhailova N."/>
            <person name="Pati A."/>
            <person name="Chen A."/>
            <person name="Palaniappan K."/>
            <person name="Land M."/>
            <person name="Hauser L."/>
            <person name="Chang Y.J."/>
            <person name="Jeffries C.D."/>
            <person name="Tindall B.J."/>
            <person name="Rohde M."/>
            <person name="Goker M."/>
            <person name="Woyke T."/>
            <person name="Bristow J."/>
            <person name="Eisen J.A."/>
            <person name="Markowitz V."/>
            <person name="Hugenholtz P."/>
            <person name="Kyrpides N.C."/>
            <person name="Klenk H.P."/>
            <person name="Lapidus A."/>
        </authorList>
    </citation>
    <scope>NUCLEOTIDE SEQUENCE [LARGE SCALE GENOMIC DNA]</scope>
    <source>
        <strain evidence="2">ATCC 43296 / DSM 3776 / IFAM 1008 / 290</strain>
    </source>
</reference>
<dbReference type="EMBL" id="CP001744">
    <property type="protein sequence ID" value="ADG68341.1"/>
    <property type="molecule type" value="Genomic_DNA"/>
</dbReference>
<dbReference type="Proteomes" id="UP000002220">
    <property type="component" value="Chromosome"/>
</dbReference>
<sequence>MDPNAAYPILLNPDCSWKVSGLWLLVQEPIHESIEFQSEIVSVQTFLKKRFVATIL</sequence>
<keyword evidence="2" id="KW-1185">Reference proteome</keyword>
<dbReference type="HOGENOM" id="CLU_3010346_0_0_0"/>
<gene>
    <name evidence="1" type="ordered locus">Plim_2515</name>
</gene>
<evidence type="ECO:0000313" key="1">
    <source>
        <dbReference type="EMBL" id="ADG68341.1"/>
    </source>
</evidence>